<comment type="caution">
    <text evidence="1">The sequence shown here is derived from an EMBL/GenBank/DDBJ whole genome shotgun (WGS) entry which is preliminary data.</text>
</comment>
<name>A0AAV5SW04_9BILA</name>
<dbReference type="EMBL" id="BTSX01000003">
    <property type="protein sequence ID" value="GMS87376.1"/>
    <property type="molecule type" value="Genomic_DNA"/>
</dbReference>
<proteinExistence type="predicted"/>
<accession>A0AAV5SW04</accession>
<protein>
    <submittedName>
        <fullName evidence="1">Uncharacterized protein</fullName>
    </submittedName>
</protein>
<reference evidence="1" key="1">
    <citation type="submission" date="2023-10" db="EMBL/GenBank/DDBJ databases">
        <title>Genome assembly of Pristionchus species.</title>
        <authorList>
            <person name="Yoshida K."/>
            <person name="Sommer R.J."/>
        </authorList>
    </citation>
    <scope>NUCLEOTIDE SEQUENCE</scope>
    <source>
        <strain evidence="1">RS0144</strain>
    </source>
</reference>
<gene>
    <name evidence="1" type="ORF">PENTCL1PPCAC_9551</name>
</gene>
<dbReference type="AlphaFoldDB" id="A0AAV5SW04"/>
<keyword evidence="2" id="KW-1185">Reference proteome</keyword>
<organism evidence="1 2">
    <name type="scientific">Pristionchus entomophagus</name>
    <dbReference type="NCBI Taxonomy" id="358040"/>
    <lineage>
        <taxon>Eukaryota</taxon>
        <taxon>Metazoa</taxon>
        <taxon>Ecdysozoa</taxon>
        <taxon>Nematoda</taxon>
        <taxon>Chromadorea</taxon>
        <taxon>Rhabditida</taxon>
        <taxon>Rhabditina</taxon>
        <taxon>Diplogasteromorpha</taxon>
        <taxon>Diplogasteroidea</taxon>
        <taxon>Neodiplogasteridae</taxon>
        <taxon>Pristionchus</taxon>
    </lineage>
</organism>
<evidence type="ECO:0000313" key="2">
    <source>
        <dbReference type="Proteomes" id="UP001432027"/>
    </source>
</evidence>
<evidence type="ECO:0000313" key="1">
    <source>
        <dbReference type="EMBL" id="GMS87376.1"/>
    </source>
</evidence>
<sequence>MEYRLIIPILLLQFLGKFDSLIEWVLDGILDDERLCLALKRSHSPFQIVRWYESDSLLGLDILSIHLLRHILNILGRDHRHLDLLVGRSRNPFSDLEKNCITTSILHDDLLLGYGRRPLIDQTRL</sequence>
<feature type="non-terminal residue" evidence="1">
    <location>
        <position position="125"/>
    </location>
</feature>
<dbReference type="Proteomes" id="UP001432027">
    <property type="component" value="Unassembled WGS sequence"/>
</dbReference>